<dbReference type="Pfam" id="PF12686">
    <property type="entry name" value="DUF3800"/>
    <property type="match status" value="1"/>
</dbReference>
<protein>
    <recommendedName>
        <fullName evidence="3">DUF3800 domain-containing protein</fullName>
    </recommendedName>
</protein>
<dbReference type="Proteomes" id="UP000034778">
    <property type="component" value="Unassembled WGS sequence"/>
</dbReference>
<dbReference type="AlphaFoldDB" id="A0A0G0CN11"/>
<reference evidence="1 2" key="1">
    <citation type="journal article" date="2015" name="Nature">
        <title>rRNA introns, odd ribosomes, and small enigmatic genomes across a large radiation of phyla.</title>
        <authorList>
            <person name="Brown C.T."/>
            <person name="Hug L.A."/>
            <person name="Thomas B.C."/>
            <person name="Sharon I."/>
            <person name="Castelle C.J."/>
            <person name="Singh A."/>
            <person name="Wilkins M.J."/>
            <person name="Williams K.H."/>
            <person name="Banfield J.F."/>
        </authorList>
    </citation>
    <scope>NUCLEOTIDE SEQUENCE [LARGE SCALE GENOMIC DNA]</scope>
</reference>
<accession>A0A0G0CN11</accession>
<evidence type="ECO:0008006" key="3">
    <source>
        <dbReference type="Google" id="ProtNLM"/>
    </source>
</evidence>
<dbReference type="EMBL" id="LBOW01000006">
    <property type="protein sequence ID" value="KKP44812.1"/>
    <property type="molecule type" value="Genomic_DNA"/>
</dbReference>
<dbReference type="STRING" id="1618566.UR35_C0006G0047"/>
<evidence type="ECO:0000313" key="2">
    <source>
        <dbReference type="Proteomes" id="UP000034778"/>
    </source>
</evidence>
<organism evidence="1 2">
    <name type="scientific">Candidatus Woesebacteria bacterium GW2011_GWB1_33_22</name>
    <dbReference type="NCBI Taxonomy" id="1618566"/>
    <lineage>
        <taxon>Bacteria</taxon>
        <taxon>Candidatus Woeseibacteriota</taxon>
    </lineage>
</organism>
<name>A0A0G0CN11_9BACT</name>
<dbReference type="InterPro" id="IPR024524">
    <property type="entry name" value="DUF3800"/>
</dbReference>
<evidence type="ECO:0000313" key="1">
    <source>
        <dbReference type="EMBL" id="KKP44812.1"/>
    </source>
</evidence>
<proteinExistence type="predicted"/>
<comment type="caution">
    <text evidence="1">The sequence shown here is derived from an EMBL/GenBank/DDBJ whole genome shotgun (WGS) entry which is preliminary data.</text>
</comment>
<gene>
    <name evidence="1" type="ORF">UR35_C0006G0047</name>
</gene>
<sequence length="214" mass="24518">MITAYIDESGNLADNRPFLITAIVCLENDNIPSRIIKRLRRVLGRKKGKIGKEIKFSNSSDRIKNYFIKRLSNEKLYSLVFVFDKEKKQIKDNPENYAKILNWVIKIGIAIHGWGKVIVDRKFDKKIDQEKLAEEIVTLGLDINKISFVDSKINDGIKLADFVAGFYGQFYNSNKPLPKLILGMVSEERLSWNLLKQKTVVPKGSDAPKKSESR</sequence>